<comment type="caution">
    <text evidence="2">The sequence shown here is derived from an EMBL/GenBank/DDBJ whole genome shotgun (WGS) entry which is preliminary data.</text>
</comment>
<evidence type="ECO:0000256" key="1">
    <source>
        <dbReference type="SAM" id="MobiDB-lite"/>
    </source>
</evidence>
<keyword evidence="3" id="KW-1185">Reference proteome</keyword>
<feature type="region of interest" description="Disordered" evidence="1">
    <location>
        <begin position="1"/>
        <end position="30"/>
    </location>
</feature>
<sequence>MTSVYSHASKPLDTITSDIPPPCDQHGHHDHENKILPAHFCAVFRPSTETQIPMTAKSSTNNKGATYFVLKGSPLPWGTYPPAMRPPHGCIPPHLYYHVKISEYLDIEALSGSQEHGVDGFSDNLDRMNLHGDGGIAKDQVEPIAEWVVPFVHRIGNGNDHAGGLTTAYDLLEDLEDAEDFGQFIQEIFARLQPSTRPLVPSLYACTQVLVSEQRMVKVIDEHFFFADATRFKCPEPLDDLKRLLQDPASAAQSSWVVMSDLKLILP</sequence>
<dbReference type="OrthoDB" id="2423314at2759"/>
<name>A0A9P6U326_9FUNG</name>
<protein>
    <submittedName>
        <fullName evidence="2">Uncharacterized protein</fullName>
    </submittedName>
</protein>
<evidence type="ECO:0000313" key="2">
    <source>
        <dbReference type="EMBL" id="KAG0257110.1"/>
    </source>
</evidence>
<dbReference type="Proteomes" id="UP000726737">
    <property type="component" value="Unassembled WGS sequence"/>
</dbReference>
<accession>A0A9P6U326</accession>
<dbReference type="AlphaFoldDB" id="A0A9P6U326"/>
<dbReference type="EMBL" id="JAAAJA010000272">
    <property type="protein sequence ID" value="KAG0257110.1"/>
    <property type="molecule type" value="Genomic_DNA"/>
</dbReference>
<evidence type="ECO:0000313" key="3">
    <source>
        <dbReference type="Proteomes" id="UP000726737"/>
    </source>
</evidence>
<organism evidence="2 3">
    <name type="scientific">Mortierella polycephala</name>
    <dbReference type="NCBI Taxonomy" id="41804"/>
    <lineage>
        <taxon>Eukaryota</taxon>
        <taxon>Fungi</taxon>
        <taxon>Fungi incertae sedis</taxon>
        <taxon>Mucoromycota</taxon>
        <taxon>Mortierellomycotina</taxon>
        <taxon>Mortierellomycetes</taxon>
        <taxon>Mortierellales</taxon>
        <taxon>Mortierellaceae</taxon>
        <taxon>Mortierella</taxon>
    </lineage>
</organism>
<reference evidence="2" key="1">
    <citation type="journal article" date="2020" name="Fungal Divers.">
        <title>Resolving the Mortierellaceae phylogeny through synthesis of multi-gene phylogenetics and phylogenomics.</title>
        <authorList>
            <person name="Vandepol N."/>
            <person name="Liber J."/>
            <person name="Desiro A."/>
            <person name="Na H."/>
            <person name="Kennedy M."/>
            <person name="Barry K."/>
            <person name="Grigoriev I.V."/>
            <person name="Miller A.N."/>
            <person name="O'Donnell K."/>
            <person name="Stajich J.E."/>
            <person name="Bonito G."/>
        </authorList>
    </citation>
    <scope>NUCLEOTIDE SEQUENCE</scope>
    <source>
        <strain evidence="2">KOD948</strain>
    </source>
</reference>
<gene>
    <name evidence="2" type="ORF">BG011_004160</name>
</gene>
<proteinExistence type="predicted"/>